<name>A0A517MC39_9BACT</name>
<reference evidence="1 2" key="1">
    <citation type="submission" date="2019-02" db="EMBL/GenBank/DDBJ databases">
        <title>Deep-cultivation of Planctomycetes and their phenomic and genomic characterization uncovers novel biology.</title>
        <authorList>
            <person name="Wiegand S."/>
            <person name="Jogler M."/>
            <person name="Boedeker C."/>
            <person name="Pinto D."/>
            <person name="Vollmers J."/>
            <person name="Rivas-Marin E."/>
            <person name="Kohn T."/>
            <person name="Peeters S.H."/>
            <person name="Heuer A."/>
            <person name="Rast P."/>
            <person name="Oberbeckmann S."/>
            <person name="Bunk B."/>
            <person name="Jeske O."/>
            <person name="Meyerdierks A."/>
            <person name="Storesund J.E."/>
            <person name="Kallscheuer N."/>
            <person name="Luecker S."/>
            <person name="Lage O.M."/>
            <person name="Pohl T."/>
            <person name="Merkel B.J."/>
            <person name="Hornburger P."/>
            <person name="Mueller R.-W."/>
            <person name="Bruemmer F."/>
            <person name="Labrenz M."/>
            <person name="Spormann A.M."/>
            <person name="Op den Camp H."/>
            <person name="Overmann J."/>
            <person name="Amann R."/>
            <person name="Jetten M.S.M."/>
            <person name="Mascher T."/>
            <person name="Medema M.H."/>
            <person name="Devos D.P."/>
            <person name="Kaster A.-K."/>
            <person name="Ovreas L."/>
            <person name="Rohde M."/>
            <person name="Galperin M.Y."/>
            <person name="Jogler C."/>
        </authorList>
    </citation>
    <scope>NUCLEOTIDE SEQUENCE [LARGE SCALE GENOMIC DNA]</scope>
    <source>
        <strain evidence="1 2">FF011L</strain>
    </source>
</reference>
<dbReference type="EMBL" id="CP036262">
    <property type="protein sequence ID" value="QDS92460.1"/>
    <property type="molecule type" value="Genomic_DNA"/>
</dbReference>
<keyword evidence="2" id="KW-1185">Reference proteome</keyword>
<proteinExistence type="predicted"/>
<dbReference type="KEGG" id="rml:FF011L_12030"/>
<evidence type="ECO:0000313" key="2">
    <source>
        <dbReference type="Proteomes" id="UP000320672"/>
    </source>
</evidence>
<gene>
    <name evidence="1" type="ORF">FF011L_12030</name>
</gene>
<dbReference type="Proteomes" id="UP000320672">
    <property type="component" value="Chromosome"/>
</dbReference>
<dbReference type="AlphaFoldDB" id="A0A517MC39"/>
<protein>
    <submittedName>
        <fullName evidence="1">Uncharacterized protein</fullName>
    </submittedName>
</protein>
<organism evidence="1 2">
    <name type="scientific">Roseimaritima multifibrata</name>
    <dbReference type="NCBI Taxonomy" id="1930274"/>
    <lineage>
        <taxon>Bacteria</taxon>
        <taxon>Pseudomonadati</taxon>
        <taxon>Planctomycetota</taxon>
        <taxon>Planctomycetia</taxon>
        <taxon>Pirellulales</taxon>
        <taxon>Pirellulaceae</taxon>
        <taxon>Roseimaritima</taxon>
    </lineage>
</organism>
<evidence type="ECO:0000313" key="1">
    <source>
        <dbReference type="EMBL" id="QDS92460.1"/>
    </source>
</evidence>
<accession>A0A517MC39</accession>
<sequence>MSRTPSRIVFEKQVDGRKATCEVNCFDDGSACLSGEGIDSWIFEFTDEAMERAIVKAESQGFVRVTKE</sequence>